<dbReference type="HOGENOM" id="CLU_498209_0_0_1"/>
<evidence type="ECO:0000313" key="4">
    <source>
        <dbReference type="EMBL" id="EFJ37651.1"/>
    </source>
</evidence>
<dbReference type="eggNOG" id="KOG4197">
    <property type="taxonomic scope" value="Eukaryota"/>
</dbReference>
<dbReference type="NCBIfam" id="TIGR00756">
    <property type="entry name" value="PPR"/>
    <property type="match status" value="1"/>
</dbReference>
<organism evidence="5">
    <name type="scientific">Selaginella moellendorffii</name>
    <name type="common">Spikemoss</name>
    <dbReference type="NCBI Taxonomy" id="88036"/>
    <lineage>
        <taxon>Eukaryota</taxon>
        <taxon>Viridiplantae</taxon>
        <taxon>Streptophyta</taxon>
        <taxon>Embryophyta</taxon>
        <taxon>Tracheophyta</taxon>
        <taxon>Lycopodiopsida</taxon>
        <taxon>Selaginellales</taxon>
        <taxon>Selaginellaceae</taxon>
        <taxon>Selaginella</taxon>
    </lineage>
</organism>
<evidence type="ECO:0000256" key="3">
    <source>
        <dbReference type="SAM" id="MobiDB-lite"/>
    </source>
</evidence>
<feature type="region of interest" description="Disordered" evidence="3">
    <location>
        <begin position="651"/>
        <end position="677"/>
    </location>
</feature>
<evidence type="ECO:0000256" key="2">
    <source>
        <dbReference type="PROSITE-ProRule" id="PRU00708"/>
    </source>
</evidence>
<feature type="compositionally biased region" description="Basic and acidic residues" evidence="3">
    <location>
        <begin position="497"/>
        <end position="516"/>
    </location>
</feature>
<dbReference type="PANTHER" id="PTHR45717:SF15">
    <property type="entry name" value="AGL218WP"/>
    <property type="match status" value="1"/>
</dbReference>
<gene>
    <name evidence="4" type="ORF">SELMODRAFT_402120</name>
</gene>
<evidence type="ECO:0008006" key="6">
    <source>
        <dbReference type="Google" id="ProtNLM"/>
    </source>
</evidence>
<dbReference type="Proteomes" id="UP000001514">
    <property type="component" value="Unassembled WGS sequence"/>
</dbReference>
<dbReference type="Gene3D" id="1.25.40.10">
    <property type="entry name" value="Tetratricopeptide repeat domain"/>
    <property type="match status" value="2"/>
</dbReference>
<dbReference type="GO" id="GO:0003729">
    <property type="term" value="F:mRNA binding"/>
    <property type="evidence" value="ECO:0007669"/>
    <property type="project" value="UniProtKB-ARBA"/>
</dbReference>
<evidence type="ECO:0000313" key="5">
    <source>
        <dbReference type="Proteomes" id="UP000001514"/>
    </source>
</evidence>
<feature type="compositionally biased region" description="Basic and acidic residues" evidence="3">
    <location>
        <begin position="525"/>
        <end position="536"/>
    </location>
</feature>
<dbReference type="KEGG" id="smo:SELMODRAFT_402120"/>
<sequence length="677" mass="77195">MRATVSRAWRIIAAPSRWSNGQHSFAPPRLNPSASLGCRRAYAEEAGAKVEDESGNDPEEGKKEKGSLVSLCLKTPDLSVRRIEAWAAQGNTVTQGNISEVIEALCVQKRFLAALRVMEFARQRTDFVFSLEDAKQEVTIATRKLGSFAGQKKINSLPEKFRSNEEVVAAYLRALTRINAASKALSLIKDLKPTTPALYSSMISVYAFLAMHEKMLALYTDMKELGVKPTLEIVMLMLLKYHKRVGGLPGIEEEARAALEEIDPRAAEPLIRNYMLEMYGYLGDRDKVENIWSIIRAQPGGTFRNCYFSAMLAFGYLRDVDRAEELLRESVEVVKVIPGRNQYFKMLDVYAKMGMMDKAEKLLEERAEDQYRNFYPCNALVEGYLSLNDPDKALKKMEELGSSRPSYEAVVGLLPVLESKKDTLATKKLIRAYLFQYRGDVYLYNKMLKVYVAAGKRPGPRMLARFEIDPNDETRELMKVIEGFPEPTESEDVIMEESEKKVEKKVEDKPSAESKKNKSKNKKKKNEESSKQEKRPEGKWEFLQSLFIIVHGNRLLKTSLNSFPKQQSSMQNSRRCTLPATAASSQTCQRATWRAILGGEVERDFEAYMYSPLFDRVLKKYTQKHRVIWYQKLLEPSKGWRFAKMVAANRSISNESKKQEQKKEKKSNKPQSCAQIP</sequence>
<reference evidence="4 5" key="1">
    <citation type="journal article" date="2011" name="Science">
        <title>The Selaginella genome identifies genetic changes associated with the evolution of vascular plants.</title>
        <authorList>
            <person name="Banks J.A."/>
            <person name="Nishiyama T."/>
            <person name="Hasebe M."/>
            <person name="Bowman J.L."/>
            <person name="Gribskov M."/>
            <person name="dePamphilis C."/>
            <person name="Albert V.A."/>
            <person name="Aono N."/>
            <person name="Aoyama T."/>
            <person name="Ambrose B.A."/>
            <person name="Ashton N.W."/>
            <person name="Axtell M.J."/>
            <person name="Barker E."/>
            <person name="Barker M.S."/>
            <person name="Bennetzen J.L."/>
            <person name="Bonawitz N.D."/>
            <person name="Chapple C."/>
            <person name="Cheng C."/>
            <person name="Correa L.G."/>
            <person name="Dacre M."/>
            <person name="DeBarry J."/>
            <person name="Dreyer I."/>
            <person name="Elias M."/>
            <person name="Engstrom E.M."/>
            <person name="Estelle M."/>
            <person name="Feng L."/>
            <person name="Finet C."/>
            <person name="Floyd S.K."/>
            <person name="Frommer W.B."/>
            <person name="Fujita T."/>
            <person name="Gramzow L."/>
            <person name="Gutensohn M."/>
            <person name="Harholt J."/>
            <person name="Hattori M."/>
            <person name="Heyl A."/>
            <person name="Hirai T."/>
            <person name="Hiwatashi Y."/>
            <person name="Ishikawa M."/>
            <person name="Iwata M."/>
            <person name="Karol K.G."/>
            <person name="Koehler B."/>
            <person name="Kolukisaoglu U."/>
            <person name="Kubo M."/>
            <person name="Kurata T."/>
            <person name="Lalonde S."/>
            <person name="Li K."/>
            <person name="Li Y."/>
            <person name="Litt A."/>
            <person name="Lyons E."/>
            <person name="Manning G."/>
            <person name="Maruyama T."/>
            <person name="Michael T.P."/>
            <person name="Mikami K."/>
            <person name="Miyazaki S."/>
            <person name="Morinaga S."/>
            <person name="Murata T."/>
            <person name="Mueller-Roeber B."/>
            <person name="Nelson D.R."/>
            <person name="Obara M."/>
            <person name="Oguri Y."/>
            <person name="Olmstead R.G."/>
            <person name="Onodera N."/>
            <person name="Petersen B.L."/>
            <person name="Pils B."/>
            <person name="Prigge M."/>
            <person name="Rensing S.A."/>
            <person name="Riano-Pachon D.M."/>
            <person name="Roberts A.W."/>
            <person name="Sato Y."/>
            <person name="Scheller H.V."/>
            <person name="Schulz B."/>
            <person name="Schulz C."/>
            <person name="Shakirov E.V."/>
            <person name="Shibagaki N."/>
            <person name="Shinohara N."/>
            <person name="Shippen D.E."/>
            <person name="Soerensen I."/>
            <person name="Sotooka R."/>
            <person name="Sugimoto N."/>
            <person name="Sugita M."/>
            <person name="Sumikawa N."/>
            <person name="Tanurdzic M."/>
            <person name="Theissen G."/>
            <person name="Ulvskov P."/>
            <person name="Wakazuki S."/>
            <person name="Weng J.K."/>
            <person name="Willats W.W."/>
            <person name="Wipf D."/>
            <person name="Wolf P.G."/>
            <person name="Yang L."/>
            <person name="Zimmer A.D."/>
            <person name="Zhu Q."/>
            <person name="Mitros T."/>
            <person name="Hellsten U."/>
            <person name="Loque D."/>
            <person name="Otillar R."/>
            <person name="Salamov A."/>
            <person name="Schmutz J."/>
            <person name="Shapiro H."/>
            <person name="Lindquist E."/>
            <person name="Lucas S."/>
            <person name="Rokhsar D."/>
            <person name="Grigoriev I.V."/>
        </authorList>
    </citation>
    <scope>NUCLEOTIDE SEQUENCE [LARGE SCALE GENOMIC DNA]</scope>
</reference>
<dbReference type="AlphaFoldDB" id="D8QPN2"/>
<feature type="region of interest" description="Disordered" evidence="3">
    <location>
        <begin position="47"/>
        <end position="66"/>
    </location>
</feature>
<dbReference type="InParanoid" id="D8QPN2"/>
<dbReference type="EMBL" id="GL377565">
    <property type="protein sequence ID" value="EFJ37651.1"/>
    <property type="molecule type" value="Genomic_DNA"/>
</dbReference>
<keyword evidence="5" id="KW-1185">Reference proteome</keyword>
<dbReference type="PROSITE" id="PS51375">
    <property type="entry name" value="PPR"/>
    <property type="match status" value="1"/>
</dbReference>
<dbReference type="Pfam" id="PF01535">
    <property type="entry name" value="PPR"/>
    <property type="match status" value="2"/>
</dbReference>
<proteinExistence type="predicted"/>
<dbReference type="PANTHER" id="PTHR45717">
    <property type="entry name" value="OS12G0527900 PROTEIN"/>
    <property type="match status" value="1"/>
</dbReference>
<dbReference type="GO" id="GO:0005739">
    <property type="term" value="C:mitochondrion"/>
    <property type="evidence" value="ECO:0000318"/>
    <property type="project" value="GO_Central"/>
</dbReference>
<name>D8QPN2_SELML</name>
<keyword evidence="1" id="KW-0677">Repeat</keyword>
<dbReference type="InterPro" id="IPR011990">
    <property type="entry name" value="TPR-like_helical_dom_sf"/>
</dbReference>
<feature type="repeat" description="PPR" evidence="2">
    <location>
        <begin position="195"/>
        <end position="229"/>
    </location>
</feature>
<evidence type="ECO:0000256" key="1">
    <source>
        <dbReference type="ARBA" id="ARBA00022737"/>
    </source>
</evidence>
<dbReference type="InterPro" id="IPR002885">
    <property type="entry name" value="PPR_rpt"/>
</dbReference>
<feature type="region of interest" description="Disordered" evidence="3">
    <location>
        <begin position="488"/>
        <end position="536"/>
    </location>
</feature>
<protein>
    <recommendedName>
        <fullName evidence="6">Pentacotripeptide-repeat region of PRORP domain-containing protein</fullName>
    </recommendedName>
</protein>
<dbReference type="SUPFAM" id="SSF81901">
    <property type="entry name" value="HCP-like"/>
    <property type="match status" value="1"/>
</dbReference>
<accession>D8QPN2</accession>
<dbReference type="Gramene" id="EFJ37651">
    <property type="protein sequence ID" value="EFJ37651"/>
    <property type="gene ID" value="SELMODRAFT_402120"/>
</dbReference>